<organism evidence="6 7">
    <name type="scientific">Mola mola</name>
    <name type="common">Ocean sunfish</name>
    <name type="synonym">Tetraodon mola</name>
    <dbReference type="NCBI Taxonomy" id="94237"/>
    <lineage>
        <taxon>Eukaryota</taxon>
        <taxon>Metazoa</taxon>
        <taxon>Chordata</taxon>
        <taxon>Craniata</taxon>
        <taxon>Vertebrata</taxon>
        <taxon>Euteleostomi</taxon>
        <taxon>Actinopterygii</taxon>
        <taxon>Neopterygii</taxon>
        <taxon>Teleostei</taxon>
        <taxon>Neoteleostei</taxon>
        <taxon>Acanthomorphata</taxon>
        <taxon>Eupercaria</taxon>
        <taxon>Tetraodontiformes</taxon>
        <taxon>Molidae</taxon>
        <taxon>Mola</taxon>
    </lineage>
</organism>
<keyword evidence="3" id="KW-0963">Cytoplasm</keyword>
<dbReference type="PANTHER" id="PTHR14759:SF31">
    <property type="entry name" value="MICROTUBULE-ASSOCIATED PROTEIN 6-LIKE"/>
    <property type="match status" value="1"/>
</dbReference>
<dbReference type="STRING" id="94237.ENSMMOP00000018499"/>
<evidence type="ECO:0000313" key="7">
    <source>
        <dbReference type="Proteomes" id="UP000261620"/>
    </source>
</evidence>
<feature type="compositionally biased region" description="Low complexity" evidence="5">
    <location>
        <begin position="70"/>
        <end position="82"/>
    </location>
</feature>
<keyword evidence="7" id="KW-1185">Reference proteome</keyword>
<evidence type="ECO:0000256" key="4">
    <source>
        <dbReference type="ARBA" id="ARBA00023212"/>
    </source>
</evidence>
<feature type="compositionally biased region" description="Basic and acidic residues" evidence="5">
    <location>
        <begin position="169"/>
        <end position="203"/>
    </location>
</feature>
<evidence type="ECO:0000256" key="5">
    <source>
        <dbReference type="SAM" id="MobiDB-lite"/>
    </source>
</evidence>
<dbReference type="InterPro" id="IPR007882">
    <property type="entry name" value="MAP6"/>
</dbReference>
<sequence>MAWPCITRACCINRFWTELDKADIAVPLVYTNYSDVADVQHLPHHPQPKQKRAGAIAIETQPHPGEQEAGKAPPATGAAAGKDGSTASVMRQDYKAWRVRPEPSCKPRREYQRSAAPFNDETQYQKDYKPWPIPKKHDHPWIPKSSPTGPERSAGSAKVDPAASEAESGVEKSEIEEKMQEKESREVPKREKSVERQAGEKTESQQAADTSAEQRGGRAAADALNRHIKEVMATSSSYRTEFKAYKDVKPVKPIKAPSQYKPPVEETNLETSYSATYKGEQVKPRPNDNKLMERRRIRSLYSEPGKEPAKVDKKLSHSKPKKTPTTTTGKMVKKSKEKQIASSQSAKKKPSLSAGEPRQGGVVTKKSKEISNRLAEANQ</sequence>
<dbReference type="GO" id="GO:0005874">
    <property type="term" value="C:microtubule"/>
    <property type="evidence" value="ECO:0007669"/>
    <property type="project" value="InterPro"/>
</dbReference>
<comment type="similarity">
    <text evidence="2">Belongs to the STOP family.</text>
</comment>
<feature type="compositionally biased region" description="Basic and acidic residues" evidence="5">
    <location>
        <begin position="304"/>
        <end position="315"/>
    </location>
</feature>
<protein>
    <submittedName>
        <fullName evidence="6">Uncharacterized protein</fullName>
    </submittedName>
</protein>
<dbReference type="Proteomes" id="UP000261620">
    <property type="component" value="Unplaced"/>
</dbReference>
<dbReference type="GO" id="GO:0000226">
    <property type="term" value="P:microtubule cytoskeleton organization"/>
    <property type="evidence" value="ECO:0007669"/>
    <property type="project" value="InterPro"/>
</dbReference>
<dbReference type="AlphaFoldDB" id="A0A3Q3X8M6"/>
<dbReference type="GO" id="GO:0005516">
    <property type="term" value="F:calmodulin binding"/>
    <property type="evidence" value="ECO:0007669"/>
    <property type="project" value="InterPro"/>
</dbReference>
<feature type="compositionally biased region" description="Basic and acidic residues" evidence="5">
    <location>
        <begin position="92"/>
        <end position="112"/>
    </location>
</feature>
<feature type="compositionally biased region" description="Basic and acidic residues" evidence="5">
    <location>
        <begin position="280"/>
        <end position="294"/>
    </location>
</feature>
<reference evidence="6" key="2">
    <citation type="submission" date="2025-09" db="UniProtKB">
        <authorList>
            <consortium name="Ensembl"/>
        </authorList>
    </citation>
    <scope>IDENTIFICATION</scope>
</reference>
<dbReference type="GO" id="GO:0030705">
    <property type="term" value="P:cytoskeleton-dependent intracellular transport"/>
    <property type="evidence" value="ECO:0007669"/>
    <property type="project" value="TreeGrafter"/>
</dbReference>
<dbReference type="GO" id="GO:0005798">
    <property type="term" value="C:Golgi-associated vesicle"/>
    <property type="evidence" value="ECO:0007669"/>
    <property type="project" value="TreeGrafter"/>
</dbReference>
<keyword evidence="4" id="KW-0206">Cytoskeleton</keyword>
<comment type="subcellular location">
    <subcellularLocation>
        <location evidence="1">Cytoplasm</location>
        <location evidence="1">Cytoskeleton</location>
    </subcellularLocation>
</comment>
<reference evidence="6" key="1">
    <citation type="submission" date="2025-08" db="UniProtKB">
        <authorList>
            <consortium name="Ensembl"/>
        </authorList>
    </citation>
    <scope>IDENTIFICATION</scope>
</reference>
<name>A0A3Q3X8M6_MOLML</name>
<dbReference type="OMA" id="WPIPRKH"/>
<dbReference type="GO" id="GO:0008017">
    <property type="term" value="F:microtubule binding"/>
    <property type="evidence" value="ECO:0007669"/>
    <property type="project" value="InterPro"/>
</dbReference>
<evidence type="ECO:0000256" key="2">
    <source>
        <dbReference type="ARBA" id="ARBA00005728"/>
    </source>
</evidence>
<dbReference type="Ensembl" id="ENSMMOT00000018799.1">
    <property type="protein sequence ID" value="ENSMMOP00000018499.1"/>
    <property type="gene ID" value="ENSMMOG00000014007.1"/>
</dbReference>
<feature type="compositionally biased region" description="Polar residues" evidence="5">
    <location>
        <begin position="204"/>
        <end position="213"/>
    </location>
</feature>
<dbReference type="GO" id="GO:0005801">
    <property type="term" value="C:cis-Golgi network"/>
    <property type="evidence" value="ECO:0007669"/>
    <property type="project" value="TreeGrafter"/>
</dbReference>
<dbReference type="GO" id="GO:0070507">
    <property type="term" value="P:regulation of microtubule cytoskeleton organization"/>
    <property type="evidence" value="ECO:0007669"/>
    <property type="project" value="TreeGrafter"/>
</dbReference>
<evidence type="ECO:0000313" key="6">
    <source>
        <dbReference type="Ensembl" id="ENSMMOP00000018499.1"/>
    </source>
</evidence>
<accession>A0A3Q3X8M6</accession>
<evidence type="ECO:0000256" key="3">
    <source>
        <dbReference type="ARBA" id="ARBA00022490"/>
    </source>
</evidence>
<feature type="compositionally biased region" description="Basic and acidic residues" evidence="5">
    <location>
        <begin position="240"/>
        <end position="250"/>
    </location>
</feature>
<proteinExistence type="inferred from homology"/>
<evidence type="ECO:0000256" key="1">
    <source>
        <dbReference type="ARBA" id="ARBA00004245"/>
    </source>
</evidence>
<dbReference type="PANTHER" id="PTHR14759">
    <property type="entry name" value="STOP PROTEIN"/>
    <property type="match status" value="1"/>
</dbReference>
<feature type="region of interest" description="Disordered" evidence="5">
    <location>
        <begin position="63"/>
        <end position="379"/>
    </location>
</feature>